<keyword evidence="1" id="KW-0732">Signal</keyword>
<organism evidence="2 3">
    <name type="scientific">Frateuria terrea</name>
    <dbReference type="NCBI Taxonomy" id="529704"/>
    <lineage>
        <taxon>Bacteria</taxon>
        <taxon>Pseudomonadati</taxon>
        <taxon>Pseudomonadota</taxon>
        <taxon>Gammaproteobacteria</taxon>
        <taxon>Lysobacterales</taxon>
        <taxon>Rhodanobacteraceae</taxon>
        <taxon>Frateuria</taxon>
    </lineage>
</organism>
<reference evidence="2 3" key="1">
    <citation type="submission" date="2016-10" db="EMBL/GenBank/DDBJ databases">
        <authorList>
            <person name="de Groot N.N."/>
        </authorList>
    </citation>
    <scope>NUCLEOTIDE SEQUENCE [LARGE SCALE GENOMIC DNA]</scope>
    <source>
        <strain evidence="2 3">DSM 26515</strain>
    </source>
</reference>
<evidence type="ECO:0000256" key="1">
    <source>
        <dbReference type="SAM" id="SignalP"/>
    </source>
</evidence>
<gene>
    <name evidence="2" type="ORF">SAMN04487997_1227</name>
</gene>
<evidence type="ECO:0000313" key="3">
    <source>
        <dbReference type="Proteomes" id="UP000199420"/>
    </source>
</evidence>
<name>A0A1H6S2Q5_9GAMM</name>
<dbReference type="OrthoDB" id="5959004at2"/>
<dbReference type="RefSeq" id="WP_091334725.1">
    <property type="nucleotide sequence ID" value="NZ_FNYC01000002.1"/>
</dbReference>
<feature type="signal peptide" evidence="1">
    <location>
        <begin position="1"/>
        <end position="19"/>
    </location>
</feature>
<evidence type="ECO:0008006" key="4">
    <source>
        <dbReference type="Google" id="ProtNLM"/>
    </source>
</evidence>
<feature type="chain" id="PRO_5011610784" description="DUF2845 domain-containing protein" evidence="1">
    <location>
        <begin position="20"/>
        <end position="96"/>
    </location>
</feature>
<keyword evidence="3" id="KW-1185">Reference proteome</keyword>
<dbReference type="STRING" id="529704.SAMN02927913_1142"/>
<dbReference type="AlphaFoldDB" id="A0A1H6S2Q5"/>
<sequence length="96" mass="10435">MRILVLIGGLWLLAFSASASDTLRVGSHLLVAGDSAAQVRELLGPPTRVTHHRGRRHGRGVVVAVRASESWVYQRDGSEITVTLVDGEVARIEQRP</sequence>
<proteinExistence type="predicted"/>
<protein>
    <recommendedName>
        <fullName evidence="4">DUF2845 domain-containing protein</fullName>
    </recommendedName>
</protein>
<accession>A0A1H6S2Q5</accession>
<dbReference type="Proteomes" id="UP000199420">
    <property type="component" value="Unassembled WGS sequence"/>
</dbReference>
<dbReference type="EMBL" id="FNYC01000002">
    <property type="protein sequence ID" value="SEI62231.1"/>
    <property type="molecule type" value="Genomic_DNA"/>
</dbReference>
<evidence type="ECO:0000313" key="2">
    <source>
        <dbReference type="EMBL" id="SEI62231.1"/>
    </source>
</evidence>